<keyword evidence="1" id="KW-0812">Transmembrane</keyword>
<feature type="transmembrane region" description="Helical" evidence="1">
    <location>
        <begin position="187"/>
        <end position="208"/>
    </location>
</feature>
<feature type="transmembrane region" description="Helical" evidence="1">
    <location>
        <begin position="23"/>
        <end position="43"/>
    </location>
</feature>
<keyword evidence="1" id="KW-1133">Transmembrane helix</keyword>
<feature type="transmembrane region" description="Helical" evidence="1">
    <location>
        <begin position="49"/>
        <end position="71"/>
    </location>
</feature>
<evidence type="ECO:0000313" key="4">
    <source>
        <dbReference type="EMBL" id="ABD79976.1"/>
    </source>
</evidence>
<evidence type="ECO:0000256" key="1">
    <source>
        <dbReference type="SAM" id="Phobius"/>
    </source>
</evidence>
<dbReference type="AlphaFoldDB" id="Q21MV3"/>
<feature type="domain" description="SMODS and SLOG-associating 2TM effector" evidence="2">
    <location>
        <begin position="162"/>
        <end position="284"/>
    </location>
</feature>
<feature type="domain" description="SMODS and SLOG-associating 2TM effector" evidence="3">
    <location>
        <begin position="7"/>
        <end position="159"/>
    </location>
</feature>
<gene>
    <name evidence="4" type="ordered locus">Sde_0714</name>
</gene>
<organism evidence="4 5">
    <name type="scientific">Saccharophagus degradans (strain 2-40 / ATCC 43961 / DSM 17024)</name>
    <dbReference type="NCBI Taxonomy" id="203122"/>
    <lineage>
        <taxon>Bacteria</taxon>
        <taxon>Pseudomonadati</taxon>
        <taxon>Pseudomonadota</taxon>
        <taxon>Gammaproteobacteria</taxon>
        <taxon>Cellvibrionales</taxon>
        <taxon>Cellvibrionaceae</taxon>
        <taxon>Saccharophagus</taxon>
    </lineage>
</organism>
<feature type="transmembrane region" description="Helical" evidence="1">
    <location>
        <begin position="214"/>
        <end position="233"/>
    </location>
</feature>
<dbReference type="InterPro" id="IPR041116">
    <property type="entry name" value="SLATT_3"/>
</dbReference>
<accession>Q21MV3</accession>
<proteinExistence type="predicted"/>
<dbReference type="NCBIfam" id="NF033610">
    <property type="entry name" value="SLATT_3"/>
    <property type="match status" value="1"/>
</dbReference>
<dbReference type="KEGG" id="sde:Sde_0714"/>
<evidence type="ECO:0000259" key="2">
    <source>
        <dbReference type="Pfam" id="PF18181"/>
    </source>
</evidence>
<evidence type="ECO:0000259" key="3">
    <source>
        <dbReference type="Pfam" id="PF18184"/>
    </source>
</evidence>
<dbReference type="RefSeq" id="WP_011467197.1">
    <property type="nucleotide sequence ID" value="NC_007912.1"/>
</dbReference>
<evidence type="ECO:0008006" key="6">
    <source>
        <dbReference type="Google" id="ProtNLM"/>
    </source>
</evidence>
<dbReference type="NCBIfam" id="NF033634">
    <property type="entry name" value="SLATT_1"/>
    <property type="match status" value="1"/>
</dbReference>
<protein>
    <recommendedName>
        <fullName evidence="6">DUF4231 domain-containing protein</fullName>
    </recommendedName>
</protein>
<dbReference type="Proteomes" id="UP000001947">
    <property type="component" value="Chromosome"/>
</dbReference>
<evidence type="ECO:0000313" key="5">
    <source>
        <dbReference type="Proteomes" id="UP000001947"/>
    </source>
</evidence>
<dbReference type="GeneID" id="98612397"/>
<dbReference type="Pfam" id="PF18184">
    <property type="entry name" value="SLATT_3"/>
    <property type="match status" value="1"/>
</dbReference>
<keyword evidence="5" id="KW-1185">Reference proteome</keyword>
<sequence>MEHQDYPGLYRAADSASAKAQSAYLSSFQWHIVTLITGAALAINPVPTALYSLVNAGVFLAALGISVLIAAKRYEKSWYSARAVAESVKTSTWRYMMRADPFLDTSSVGEVNNIFRRLLEGILSSNNQIGDLLGGDDCARDQITQFMRDTRAKPIVERRQLYLASRIREQRNWYAEKSKYNKKRSTFFFVLLVMFQVIAVGLVLSRIAFPEWKIWPTEVFVVAAGSVTAWMQLKRFQEIGTAYALTAHEIGIIESKITEPDTDELFSEFVRDAENAFSREHTQWIAKVEH</sequence>
<name>Q21MV3_SACD2</name>
<dbReference type="eggNOG" id="ENOG502ZXJF">
    <property type="taxonomic scope" value="Bacteria"/>
</dbReference>
<dbReference type="EMBL" id="CP000282">
    <property type="protein sequence ID" value="ABD79976.1"/>
    <property type="molecule type" value="Genomic_DNA"/>
</dbReference>
<dbReference type="OrthoDB" id="9806639at2"/>
<dbReference type="InterPro" id="IPR040884">
    <property type="entry name" value="SLATT_1"/>
</dbReference>
<reference evidence="4 5" key="1">
    <citation type="journal article" date="2008" name="PLoS Genet.">
        <title>Complete genome sequence of the complex carbohydrate-degrading marine bacterium, Saccharophagus degradans strain 2-40 T.</title>
        <authorList>
            <person name="Weiner R.M."/>
            <person name="Taylor L.E.II."/>
            <person name="Henrissat B."/>
            <person name="Hauser L."/>
            <person name="Land M."/>
            <person name="Coutinho P.M."/>
            <person name="Rancurel C."/>
            <person name="Saunders E.H."/>
            <person name="Longmire A.G."/>
            <person name="Zhang H."/>
            <person name="Bayer E.A."/>
            <person name="Gilbert H.J."/>
            <person name="Larimer F."/>
            <person name="Zhulin I.B."/>
            <person name="Ekborg N.A."/>
            <person name="Lamed R."/>
            <person name="Richardson P.M."/>
            <person name="Borovok I."/>
            <person name="Hutcheson S."/>
        </authorList>
    </citation>
    <scope>NUCLEOTIDE SEQUENCE [LARGE SCALE GENOMIC DNA]</scope>
    <source>
        <strain evidence="5">2-40 / ATCC 43961 / DSM 17024</strain>
    </source>
</reference>
<keyword evidence="1" id="KW-0472">Membrane</keyword>
<dbReference type="HOGENOM" id="CLU_080176_0_0_6"/>
<dbReference type="Pfam" id="PF18181">
    <property type="entry name" value="SLATT_1"/>
    <property type="match status" value="1"/>
</dbReference>